<proteinExistence type="predicted"/>
<reference evidence="1" key="1">
    <citation type="submission" date="2021-06" db="EMBL/GenBank/DDBJ databases">
        <authorList>
            <person name="Kallberg Y."/>
            <person name="Tangrot J."/>
            <person name="Rosling A."/>
        </authorList>
    </citation>
    <scope>NUCLEOTIDE SEQUENCE</scope>
    <source>
        <strain evidence="1">AU212A</strain>
    </source>
</reference>
<gene>
    <name evidence="1" type="ORF">SCALOS_LOCUS9414</name>
</gene>
<accession>A0ACA9NQM3</accession>
<keyword evidence="2" id="KW-1185">Reference proteome</keyword>
<sequence>MGEKDTITSHIKEVMEDFGYIKRECLQFKESIELKKCYKKYRSGQKEPDDSSNTEATI</sequence>
<organism evidence="1 2">
    <name type="scientific">Scutellospora calospora</name>
    <dbReference type="NCBI Taxonomy" id="85575"/>
    <lineage>
        <taxon>Eukaryota</taxon>
        <taxon>Fungi</taxon>
        <taxon>Fungi incertae sedis</taxon>
        <taxon>Mucoromycota</taxon>
        <taxon>Glomeromycotina</taxon>
        <taxon>Glomeromycetes</taxon>
        <taxon>Diversisporales</taxon>
        <taxon>Gigasporaceae</taxon>
        <taxon>Scutellospora</taxon>
    </lineage>
</organism>
<dbReference type="Proteomes" id="UP000789860">
    <property type="component" value="Unassembled WGS sequence"/>
</dbReference>
<evidence type="ECO:0000313" key="2">
    <source>
        <dbReference type="Proteomes" id="UP000789860"/>
    </source>
</evidence>
<feature type="non-terminal residue" evidence="1">
    <location>
        <position position="58"/>
    </location>
</feature>
<evidence type="ECO:0000313" key="1">
    <source>
        <dbReference type="EMBL" id="CAG8671983.1"/>
    </source>
</evidence>
<name>A0ACA9NQM3_9GLOM</name>
<comment type="caution">
    <text evidence="1">The sequence shown here is derived from an EMBL/GenBank/DDBJ whole genome shotgun (WGS) entry which is preliminary data.</text>
</comment>
<protein>
    <submittedName>
        <fullName evidence="1">5169_t:CDS:1</fullName>
    </submittedName>
</protein>
<dbReference type="EMBL" id="CAJVPM010029073">
    <property type="protein sequence ID" value="CAG8671983.1"/>
    <property type="molecule type" value="Genomic_DNA"/>
</dbReference>